<feature type="transmembrane region" description="Helical" evidence="1">
    <location>
        <begin position="118"/>
        <end position="135"/>
    </location>
</feature>
<organism evidence="2 3">
    <name type="scientific">Curtobacterium subtropicum</name>
    <dbReference type="NCBI Taxonomy" id="3055138"/>
    <lineage>
        <taxon>Bacteria</taxon>
        <taxon>Bacillati</taxon>
        <taxon>Actinomycetota</taxon>
        <taxon>Actinomycetes</taxon>
        <taxon>Micrococcales</taxon>
        <taxon>Microbacteriaceae</taxon>
        <taxon>Curtobacterium</taxon>
    </lineage>
</organism>
<dbReference type="Proteomes" id="UP001235720">
    <property type="component" value="Unassembled WGS sequence"/>
</dbReference>
<keyword evidence="1" id="KW-0812">Transmembrane</keyword>
<name>A0ABT7TFC3_9MICO</name>
<gene>
    <name evidence="2" type="ORF">QUG98_07350</name>
</gene>
<evidence type="ECO:0000313" key="3">
    <source>
        <dbReference type="Proteomes" id="UP001235720"/>
    </source>
</evidence>
<keyword evidence="1" id="KW-1133">Transmembrane helix</keyword>
<dbReference type="EMBL" id="JAUCMM010000003">
    <property type="protein sequence ID" value="MDM7888267.1"/>
    <property type="molecule type" value="Genomic_DNA"/>
</dbReference>
<evidence type="ECO:0000313" key="2">
    <source>
        <dbReference type="EMBL" id="MDM7888267.1"/>
    </source>
</evidence>
<feature type="transmembrane region" description="Helical" evidence="1">
    <location>
        <begin position="56"/>
        <end position="76"/>
    </location>
</feature>
<evidence type="ECO:0000256" key="1">
    <source>
        <dbReference type="SAM" id="Phobius"/>
    </source>
</evidence>
<feature type="transmembrane region" description="Helical" evidence="1">
    <location>
        <begin position="16"/>
        <end position="36"/>
    </location>
</feature>
<accession>A0ABT7TFC3</accession>
<keyword evidence="1" id="KW-0472">Membrane</keyword>
<keyword evidence="3" id="KW-1185">Reference proteome</keyword>
<protein>
    <submittedName>
        <fullName evidence="2">DUF4383 domain-containing protein</fullName>
    </submittedName>
</protein>
<dbReference type="RefSeq" id="WP_175415855.1">
    <property type="nucleotide sequence ID" value="NZ_JAUCMM010000003.1"/>
</dbReference>
<comment type="caution">
    <text evidence="2">The sequence shown here is derived from an EMBL/GenBank/DDBJ whole genome shotgun (WGS) entry which is preliminary data.</text>
</comment>
<proteinExistence type="predicted"/>
<reference evidence="2 3" key="1">
    <citation type="submission" date="2023-06" db="EMBL/GenBank/DDBJ databases">
        <authorList>
            <person name="Feng G."/>
            <person name="Li J."/>
            <person name="Zhu H."/>
        </authorList>
    </citation>
    <scope>NUCLEOTIDE SEQUENCE [LARGE SCALE GENOMIC DNA]</scope>
    <source>
        <strain evidence="2 3">RHCJP20</strain>
    </source>
</reference>
<dbReference type="Pfam" id="PF14325">
    <property type="entry name" value="DUF4383"/>
    <property type="match status" value="1"/>
</dbReference>
<feature type="transmembrane region" description="Helical" evidence="1">
    <location>
        <begin position="88"/>
        <end position="112"/>
    </location>
</feature>
<sequence>MAIKEPSITASPNRGLALTAGALLALWGFLGFFFAADGDPGFFSREGGMLWNAFGVNPAMCLLWILLAVVLLITGLGTTIGSRNGNRLVGIVLVVMAVYGFALGGTSANVFALTFADNLFHAIVGVVLLLTAFGADHENVRAIRAAQRA</sequence>